<feature type="region of interest" description="Disordered" evidence="10">
    <location>
        <begin position="993"/>
        <end position="1031"/>
    </location>
</feature>
<evidence type="ECO:0000256" key="9">
    <source>
        <dbReference type="PROSITE-ProRule" id="PRU00175"/>
    </source>
</evidence>
<dbReference type="GO" id="GO:0008270">
    <property type="term" value="F:zinc ion binding"/>
    <property type="evidence" value="ECO:0007669"/>
    <property type="project" value="UniProtKB-KW"/>
</dbReference>
<dbReference type="SMART" id="SM00184">
    <property type="entry name" value="RING"/>
    <property type="match status" value="1"/>
</dbReference>
<feature type="compositionally biased region" description="Basic and acidic residues" evidence="10">
    <location>
        <begin position="1001"/>
        <end position="1010"/>
    </location>
</feature>
<organism evidence="13 14">
    <name type="scientific">Mytilus coruscus</name>
    <name type="common">Sea mussel</name>
    <dbReference type="NCBI Taxonomy" id="42192"/>
    <lineage>
        <taxon>Eukaryota</taxon>
        <taxon>Metazoa</taxon>
        <taxon>Spiralia</taxon>
        <taxon>Lophotrochozoa</taxon>
        <taxon>Mollusca</taxon>
        <taxon>Bivalvia</taxon>
        <taxon>Autobranchia</taxon>
        <taxon>Pteriomorphia</taxon>
        <taxon>Mytilida</taxon>
        <taxon>Mytiloidea</taxon>
        <taxon>Mytilidae</taxon>
        <taxon>Mytilinae</taxon>
        <taxon>Mytilus</taxon>
    </lineage>
</organism>
<feature type="compositionally biased region" description="Basic and acidic residues" evidence="10">
    <location>
        <begin position="1467"/>
        <end position="1476"/>
    </location>
</feature>
<dbReference type="Pfam" id="PF01661">
    <property type="entry name" value="Macro"/>
    <property type="match status" value="3"/>
</dbReference>
<dbReference type="EC" id="2.3.2.27" evidence="4"/>
<dbReference type="SMART" id="SM00506">
    <property type="entry name" value="A1pp"/>
    <property type="match status" value="2"/>
</dbReference>
<feature type="region of interest" description="Disordered" evidence="10">
    <location>
        <begin position="579"/>
        <end position="599"/>
    </location>
</feature>
<dbReference type="PROSITE" id="PS00518">
    <property type="entry name" value="ZF_RING_1"/>
    <property type="match status" value="1"/>
</dbReference>
<dbReference type="CDD" id="cd02907">
    <property type="entry name" value="Macro_Af1521_BAL-like"/>
    <property type="match status" value="1"/>
</dbReference>
<dbReference type="EMBL" id="CACVKT020005562">
    <property type="protein sequence ID" value="CAC5395706.1"/>
    <property type="molecule type" value="Genomic_DNA"/>
</dbReference>
<evidence type="ECO:0000256" key="1">
    <source>
        <dbReference type="ARBA" id="ARBA00000900"/>
    </source>
</evidence>
<protein>
    <recommendedName>
        <fullName evidence="4">RING-type E3 ubiquitin transferase</fullName>
        <ecNumber evidence="4">2.3.2.27</ecNumber>
    </recommendedName>
</protein>
<evidence type="ECO:0000256" key="4">
    <source>
        <dbReference type="ARBA" id="ARBA00012483"/>
    </source>
</evidence>
<feature type="domain" description="Macro" evidence="12">
    <location>
        <begin position="1040"/>
        <end position="1229"/>
    </location>
</feature>
<dbReference type="SUPFAM" id="SSF52949">
    <property type="entry name" value="Macro domain-like"/>
    <property type="match status" value="3"/>
</dbReference>
<accession>A0A6J8CJJ9</accession>
<evidence type="ECO:0000256" key="5">
    <source>
        <dbReference type="ARBA" id="ARBA00022679"/>
    </source>
</evidence>
<dbReference type="Pfam" id="PF13639">
    <property type="entry name" value="zf-RING_2"/>
    <property type="match status" value="1"/>
</dbReference>
<keyword evidence="6" id="KW-0479">Metal-binding</keyword>
<comment type="pathway">
    <text evidence="2">Protein modification; protein ubiquitination.</text>
</comment>
<dbReference type="InterPro" id="IPR039396">
    <property type="entry name" value="Deltex_C"/>
</dbReference>
<dbReference type="Gene3D" id="3.40.220.10">
    <property type="entry name" value="Leucine Aminopeptidase, subunit E, domain 1"/>
    <property type="match status" value="3"/>
</dbReference>
<name>A0A6J8CJJ9_MYTCO</name>
<feature type="compositionally biased region" description="Low complexity" evidence="10">
    <location>
        <begin position="773"/>
        <end position="790"/>
    </location>
</feature>
<dbReference type="InterPro" id="IPR013083">
    <property type="entry name" value="Znf_RING/FYVE/PHD"/>
</dbReference>
<dbReference type="Proteomes" id="UP000507470">
    <property type="component" value="Unassembled WGS sequence"/>
</dbReference>
<dbReference type="InterPro" id="IPR043472">
    <property type="entry name" value="Macro_dom-like"/>
</dbReference>
<keyword evidence="13" id="KW-0012">Acyltransferase</keyword>
<evidence type="ECO:0000256" key="7">
    <source>
        <dbReference type="ARBA" id="ARBA00022771"/>
    </source>
</evidence>
<dbReference type="PANTHER" id="PTHR12622">
    <property type="entry name" value="DELTEX-RELATED"/>
    <property type="match status" value="1"/>
</dbReference>
<comment type="catalytic activity">
    <reaction evidence="1">
        <text>S-ubiquitinyl-[E2 ubiquitin-conjugating enzyme]-L-cysteine + [acceptor protein]-L-lysine = [E2 ubiquitin-conjugating enzyme]-L-cysteine + N(6)-ubiquitinyl-[acceptor protein]-L-lysine.</text>
        <dbReference type="EC" id="2.3.2.27"/>
    </reaction>
</comment>
<evidence type="ECO:0000259" key="11">
    <source>
        <dbReference type="PROSITE" id="PS50089"/>
    </source>
</evidence>
<dbReference type="OrthoDB" id="6133115at2759"/>
<feature type="region of interest" description="Disordered" evidence="10">
    <location>
        <begin position="753"/>
        <end position="793"/>
    </location>
</feature>
<dbReference type="GO" id="GO:0016567">
    <property type="term" value="P:protein ubiquitination"/>
    <property type="evidence" value="ECO:0007669"/>
    <property type="project" value="InterPro"/>
</dbReference>
<evidence type="ECO:0000313" key="14">
    <source>
        <dbReference type="Proteomes" id="UP000507470"/>
    </source>
</evidence>
<keyword evidence="14" id="KW-1185">Reference proteome</keyword>
<dbReference type="InterPro" id="IPR017907">
    <property type="entry name" value="Znf_RING_CS"/>
</dbReference>
<dbReference type="InterPro" id="IPR002589">
    <property type="entry name" value="Macro_dom"/>
</dbReference>
<dbReference type="SUPFAM" id="SSF57850">
    <property type="entry name" value="RING/U-box"/>
    <property type="match status" value="1"/>
</dbReference>
<feature type="compositionally biased region" description="Basic and acidic residues" evidence="10">
    <location>
        <begin position="1245"/>
        <end position="1266"/>
    </location>
</feature>
<dbReference type="Gene3D" id="3.30.390.130">
    <property type="match status" value="1"/>
</dbReference>
<evidence type="ECO:0000259" key="12">
    <source>
        <dbReference type="PROSITE" id="PS51154"/>
    </source>
</evidence>
<evidence type="ECO:0000313" key="13">
    <source>
        <dbReference type="EMBL" id="CAC5395706.1"/>
    </source>
</evidence>
<feature type="compositionally biased region" description="Polar residues" evidence="10">
    <location>
        <begin position="1481"/>
        <end position="1492"/>
    </location>
</feature>
<dbReference type="GO" id="GO:0061630">
    <property type="term" value="F:ubiquitin protein ligase activity"/>
    <property type="evidence" value="ECO:0007669"/>
    <property type="project" value="UniProtKB-EC"/>
</dbReference>
<comment type="similarity">
    <text evidence="3">Belongs to the Deltex family.</text>
</comment>
<evidence type="ECO:0000256" key="10">
    <source>
        <dbReference type="SAM" id="MobiDB-lite"/>
    </source>
</evidence>
<dbReference type="GO" id="GO:0007219">
    <property type="term" value="P:Notch signaling pathway"/>
    <property type="evidence" value="ECO:0007669"/>
    <property type="project" value="InterPro"/>
</dbReference>
<sequence length="1492" mass="169020">MFSKVNVIVNSSNKQLNLKKGAVSASILAAAGEGIYEECRRNYPNGINYGDVITTNHGNLNCKVICHGCLPHWYPIADISSQILAKLVFTCLLHAENYNCESIAFPVFGTGNLMYPWDEVAKTMIRTVYKYGRKFPDTAMKEVRIVLYDKDYDSIEAFEQEKSNMEEVTMRPEDPVMTPSNILECRCKNVRVKIEPLSSVEFHHCQAIVMTYTYQEALGLQRDEPHSKLWKDKTTIERSKTHKFWVISVIVNDQYQTFDEAINRALTICEEKRLSTLAISLNDKVTEWMSLIKQATQIRNCVNKRENICYLQILKLMITNREDFNQILTDTIQKQEKERGSLHSKVSDWLNISKMQWKYVKYSETLQSPRLYLTIVGEDEKSMTTLLQKLTKEITILKEKGCQNLGASIRSARPTTNETGHVWIRTSKNNEKIRLPEVVCQQLDEAVKYKQRNAEIVEGDDVYNYDLHTKQYTIQGDKTPLGIFTTEVYSPDPKMARQEAPLRETDDQIEDIFKDVSGMIHQDLHTKQSMIRAACEKHMVKFDEKKMIVKGTLDKILSLNKFLLETCQVKTGLSIAGSKQDSVPKRVGKQETVQKNSSAQQPLLDNTEYIINIKIPYMEYKMLKFYDQGSFIWKGFKTYQNGVFSKMLQPGETEEMLTAAVNLKLKHFQSFVSIEILPEFQIDDSKLHEIEREVLEIGSDIFCFRSKDKKILTLKGSQYEKLQNAKTKAEFILGMKKHGKGVRRHRVIDTDANYLDSEERKQSNVPSNDMNTSQSKFSRSLSGSSVSSSSTAPKDMTFKTSDGLVIKVYVGNILKLDVECIVNAANEQLSHGGGVADVISRAAGYSFQKESDSYIQQYGKVQVTKCCTTSAGDLPYKCVIHAVGPRWYDYPSDKNGCAEDLKKTIENCFFEAEVQNVSSIALPAISSGIFGVPKGVCCMQYCKAVIDYNYKNGKNTCLKEIHFMDKDSEMIKMIQDEFGQHLNIDQLVAPSGNANFQQSGRDTRKDEKGHLSRSFSGDPDTEQDKGRISGDFGIARKPDQFKCQFITENGFKVHIVEENITKVKADVIVCPQDHRCQSKGQIAKAIEEVSDSAYRNDMYTMKSVTKCENRRYKASPYTLPFRYVLHTVPPLFDNNAARDRAKFAREIALTIRNIIRHCSDSSGISSVAIPVLGVGIEGNVTPYGTFVSTLATQIVKESQSEKFKLQEIFIVIHDSAIASTIASNFDKEEGFKKVTSFQRLRKRQNKDSTEGQKSDDGNGAKTKSSERLGTTVTGGNLDDCVICMDKPEDPRKLKCGHIFCQGCIGQHFKLNNPVCPTCGSIQGELTGNQPPGTMKVYRFSSSLSGYPHCGRIVIDYDIPGGYQGKEHKTPGRSYEGIRRSGYLPDNGKGQLVAKMLRIAFDRKMVFTIGDSRTTGKQGVVTWNDIHHKTNPNPHGQFGYPDETYLDRDRIQNYTKKLQEDCDFSKEEEFHKYRSPSEDNQDNLCNSPHGTEK</sequence>
<dbReference type="PROSITE" id="PS51154">
    <property type="entry name" value="MACRO"/>
    <property type="match status" value="3"/>
</dbReference>
<dbReference type="InterPro" id="IPR039399">
    <property type="entry name" value="Deltex_C_sf"/>
</dbReference>
<evidence type="ECO:0000256" key="3">
    <source>
        <dbReference type="ARBA" id="ARBA00009413"/>
    </source>
</evidence>
<feature type="domain" description="Macro" evidence="12">
    <location>
        <begin position="793"/>
        <end position="982"/>
    </location>
</feature>
<feature type="region of interest" description="Disordered" evidence="10">
    <location>
        <begin position="1467"/>
        <end position="1492"/>
    </location>
</feature>
<gene>
    <name evidence="13" type="ORF">MCOR_30344</name>
</gene>
<evidence type="ECO:0000256" key="2">
    <source>
        <dbReference type="ARBA" id="ARBA00004906"/>
    </source>
</evidence>
<dbReference type="Pfam" id="PF18102">
    <property type="entry name" value="DTC"/>
    <property type="match status" value="1"/>
</dbReference>
<feature type="domain" description="Macro" evidence="12">
    <location>
        <begin position="1"/>
        <end position="166"/>
    </location>
</feature>
<feature type="domain" description="RING-type" evidence="11">
    <location>
        <begin position="1280"/>
        <end position="1318"/>
    </location>
</feature>
<keyword evidence="5 13" id="KW-0808">Transferase</keyword>
<dbReference type="InterPro" id="IPR039398">
    <property type="entry name" value="Deltex_fam"/>
</dbReference>
<evidence type="ECO:0000256" key="6">
    <source>
        <dbReference type="ARBA" id="ARBA00022723"/>
    </source>
</evidence>
<feature type="region of interest" description="Disordered" evidence="10">
    <location>
        <begin position="1236"/>
        <end position="1270"/>
    </location>
</feature>
<dbReference type="InterPro" id="IPR001841">
    <property type="entry name" value="Znf_RING"/>
</dbReference>
<dbReference type="Gene3D" id="3.30.40.10">
    <property type="entry name" value="Zinc/RING finger domain, C3HC4 (zinc finger)"/>
    <property type="match status" value="1"/>
</dbReference>
<dbReference type="CDD" id="cd09633">
    <property type="entry name" value="Deltex_C"/>
    <property type="match status" value="1"/>
</dbReference>
<proteinExistence type="inferred from homology"/>
<keyword evidence="7 9" id="KW-0863">Zinc-finger</keyword>
<feature type="compositionally biased region" description="Polar residues" evidence="10">
    <location>
        <begin position="763"/>
        <end position="772"/>
    </location>
</feature>
<dbReference type="PROSITE" id="PS50089">
    <property type="entry name" value="ZF_RING_2"/>
    <property type="match status" value="1"/>
</dbReference>
<keyword evidence="8" id="KW-0862">Zinc</keyword>
<evidence type="ECO:0000256" key="8">
    <source>
        <dbReference type="ARBA" id="ARBA00022833"/>
    </source>
</evidence>
<feature type="compositionally biased region" description="Basic and acidic residues" evidence="10">
    <location>
        <begin position="1022"/>
        <end position="1031"/>
    </location>
</feature>
<reference evidence="13 14" key="1">
    <citation type="submission" date="2020-06" db="EMBL/GenBank/DDBJ databases">
        <authorList>
            <person name="Li R."/>
            <person name="Bekaert M."/>
        </authorList>
    </citation>
    <scope>NUCLEOTIDE SEQUENCE [LARGE SCALE GENOMIC DNA]</scope>
    <source>
        <strain evidence="14">wild</strain>
    </source>
</reference>